<evidence type="ECO:0000259" key="8">
    <source>
        <dbReference type="Pfam" id="PF25780"/>
    </source>
</evidence>
<dbReference type="Gene3D" id="1.25.10.10">
    <property type="entry name" value="Leucine-rich Repeat Variant"/>
    <property type="match status" value="1"/>
</dbReference>
<comment type="subcellular location">
    <subcellularLocation>
        <location evidence="2">Cytoplasm</location>
    </subcellularLocation>
    <subcellularLocation>
        <location evidence="1">Nucleus</location>
    </subcellularLocation>
</comment>
<keyword evidence="7" id="KW-0539">Nucleus</keyword>
<comment type="caution">
    <text evidence="9">The sequence shown here is derived from an EMBL/GenBank/DDBJ whole genome shotgun (WGS) entry which is preliminary data.</text>
</comment>
<proteinExistence type="predicted"/>
<protein>
    <recommendedName>
        <fullName evidence="8">IPO4/5-like TPR repeats domain-containing protein</fullName>
    </recommendedName>
</protein>
<evidence type="ECO:0000256" key="4">
    <source>
        <dbReference type="ARBA" id="ARBA00022490"/>
    </source>
</evidence>
<keyword evidence="4" id="KW-0963">Cytoplasm</keyword>
<dbReference type="Pfam" id="PF25780">
    <property type="entry name" value="TPR_IPO5"/>
    <property type="match status" value="1"/>
</dbReference>
<dbReference type="Proteomes" id="UP001341840">
    <property type="component" value="Unassembled WGS sequence"/>
</dbReference>
<dbReference type="SUPFAM" id="SSF48371">
    <property type="entry name" value="ARM repeat"/>
    <property type="match status" value="1"/>
</dbReference>
<evidence type="ECO:0000256" key="5">
    <source>
        <dbReference type="ARBA" id="ARBA00022737"/>
    </source>
</evidence>
<dbReference type="PANTHER" id="PTHR10527">
    <property type="entry name" value="IMPORTIN BETA"/>
    <property type="match status" value="1"/>
</dbReference>
<accession>A0ABU6T3J7</accession>
<name>A0ABU6T3J7_9FABA</name>
<evidence type="ECO:0000256" key="7">
    <source>
        <dbReference type="ARBA" id="ARBA00023242"/>
    </source>
</evidence>
<evidence type="ECO:0000256" key="2">
    <source>
        <dbReference type="ARBA" id="ARBA00004496"/>
    </source>
</evidence>
<dbReference type="InterPro" id="IPR040122">
    <property type="entry name" value="Importin_beta"/>
</dbReference>
<sequence length="560" mass="63165">MMESDKEFPTELQSISLHILSSNDTAHMETLFSNLFSPEPKPKPYSEALAFLQCSKKHHPDLLFIKLFFLLRCAASPLTRAHSARALHLLSPPDIWPKIKPVAQASLKAHFSAYLKQETSLPVLRLVAPVLAETLSVIYNDHHQHHWPDILDLLVSFAASNDDKSRETALLVFANLLQDCRLRLSDALRGALPVLRASFMESLASSNVDIQVAAFGAVVSLVRLFSDPCVFHELLRAMMVAAFSLLYGFEGSYFRRAFPHMVRLVREEPALLKPYASDMVLDVLQIVESDAGLSMNTQQAAFELVMAMAEVDDYATVLKSHNHQTLVRVFMIPVKMLLLVEDEDDKKEKDGCDDDVYKVGLKWLNRLCVTVGGDRVMSVGFDILTLYLDSPEWKKRHAGIAVLSVLSKDFSDEMVMRENFQGEVVTNFLKSLQDSHDAVRLAAFRFMQTPTNFVQAMHLLYHHRLMHVFASALDPSHQNCKIKEQAASAMLFFLKTTLPDSLTFYKNADLIIHKLLSILRVHQNSKSKKNGKAKIGDKIEIEEIVKGEKKLRGRPIDVGQ</sequence>
<keyword evidence="6" id="KW-0653">Protein transport</keyword>
<evidence type="ECO:0000256" key="6">
    <source>
        <dbReference type="ARBA" id="ARBA00022927"/>
    </source>
</evidence>
<evidence type="ECO:0000313" key="10">
    <source>
        <dbReference type="Proteomes" id="UP001341840"/>
    </source>
</evidence>
<evidence type="ECO:0000256" key="1">
    <source>
        <dbReference type="ARBA" id="ARBA00004123"/>
    </source>
</evidence>
<dbReference type="EMBL" id="JASCZI010090630">
    <property type="protein sequence ID" value="MED6143281.1"/>
    <property type="molecule type" value="Genomic_DNA"/>
</dbReference>
<dbReference type="InterPro" id="IPR016024">
    <property type="entry name" value="ARM-type_fold"/>
</dbReference>
<reference evidence="9 10" key="1">
    <citation type="journal article" date="2023" name="Plants (Basel)">
        <title>Bridging the Gap: Combining Genomics and Transcriptomics Approaches to Understand Stylosanthes scabra, an Orphan Legume from the Brazilian Caatinga.</title>
        <authorList>
            <person name="Ferreira-Neto J.R.C."/>
            <person name="da Silva M.D."/>
            <person name="Binneck E."/>
            <person name="de Melo N.F."/>
            <person name="da Silva R.H."/>
            <person name="de Melo A.L.T.M."/>
            <person name="Pandolfi V."/>
            <person name="Bustamante F.O."/>
            <person name="Brasileiro-Vidal A.C."/>
            <person name="Benko-Iseppon A.M."/>
        </authorList>
    </citation>
    <scope>NUCLEOTIDE SEQUENCE [LARGE SCALE GENOMIC DNA]</scope>
    <source>
        <tissue evidence="9">Leaves</tissue>
    </source>
</reference>
<evidence type="ECO:0000256" key="3">
    <source>
        <dbReference type="ARBA" id="ARBA00022448"/>
    </source>
</evidence>
<keyword evidence="3" id="KW-0813">Transport</keyword>
<dbReference type="InterPro" id="IPR057672">
    <property type="entry name" value="TPR_IPO4/5"/>
</dbReference>
<dbReference type="InterPro" id="IPR011989">
    <property type="entry name" value="ARM-like"/>
</dbReference>
<keyword evidence="5" id="KW-0677">Repeat</keyword>
<organism evidence="9 10">
    <name type="scientific">Stylosanthes scabra</name>
    <dbReference type="NCBI Taxonomy" id="79078"/>
    <lineage>
        <taxon>Eukaryota</taxon>
        <taxon>Viridiplantae</taxon>
        <taxon>Streptophyta</taxon>
        <taxon>Embryophyta</taxon>
        <taxon>Tracheophyta</taxon>
        <taxon>Spermatophyta</taxon>
        <taxon>Magnoliopsida</taxon>
        <taxon>eudicotyledons</taxon>
        <taxon>Gunneridae</taxon>
        <taxon>Pentapetalae</taxon>
        <taxon>rosids</taxon>
        <taxon>fabids</taxon>
        <taxon>Fabales</taxon>
        <taxon>Fabaceae</taxon>
        <taxon>Papilionoideae</taxon>
        <taxon>50 kb inversion clade</taxon>
        <taxon>dalbergioids sensu lato</taxon>
        <taxon>Dalbergieae</taxon>
        <taxon>Pterocarpus clade</taxon>
        <taxon>Stylosanthes</taxon>
    </lineage>
</organism>
<feature type="domain" description="IPO4/5-like TPR repeats" evidence="8">
    <location>
        <begin position="126"/>
        <end position="275"/>
    </location>
</feature>
<evidence type="ECO:0000313" key="9">
    <source>
        <dbReference type="EMBL" id="MED6143281.1"/>
    </source>
</evidence>
<gene>
    <name evidence="9" type="ORF">PIB30_004784</name>
</gene>
<keyword evidence="10" id="KW-1185">Reference proteome</keyword>